<dbReference type="InterPro" id="IPR013024">
    <property type="entry name" value="GGCT-like"/>
</dbReference>
<feature type="domain" description="Gamma-glutamylcyclotransferase AIG2-like" evidence="6">
    <location>
        <begin position="11"/>
        <end position="123"/>
    </location>
</feature>
<evidence type="ECO:0000256" key="3">
    <source>
        <dbReference type="PIRSR" id="PIRSR617939-1"/>
    </source>
</evidence>
<gene>
    <name evidence="7" type="ORF">TCE0_041r13990</name>
</gene>
<evidence type="ECO:0000256" key="1">
    <source>
        <dbReference type="ARBA" id="ARBA00012346"/>
    </source>
</evidence>
<feature type="compositionally biased region" description="Basic residues" evidence="5">
    <location>
        <begin position="298"/>
        <end position="313"/>
    </location>
</feature>
<reference evidence="8" key="1">
    <citation type="journal article" date="2015" name="Genome Announc.">
        <title>Draft genome sequence of Talaromyces cellulolyticus strain Y-94, a source of lignocellulosic biomass-degrading enzymes.</title>
        <authorList>
            <person name="Fujii T."/>
            <person name="Koike H."/>
            <person name="Sawayama S."/>
            <person name="Yano S."/>
            <person name="Inoue H."/>
        </authorList>
    </citation>
    <scope>NUCLEOTIDE SEQUENCE [LARGE SCALE GENOMIC DNA]</scope>
    <source>
        <strain evidence="8">Y-94</strain>
    </source>
</reference>
<evidence type="ECO:0000313" key="8">
    <source>
        <dbReference type="Proteomes" id="UP000053095"/>
    </source>
</evidence>
<accession>A0A6V8HND2</accession>
<comment type="caution">
    <text evidence="7">The sequence shown here is derived from an EMBL/GenBank/DDBJ whole genome shotgun (WGS) entry which is preliminary data.</text>
</comment>
<dbReference type="EC" id="4.3.2.9" evidence="1"/>
<keyword evidence="8" id="KW-1185">Reference proteome</keyword>
<evidence type="ECO:0000256" key="4">
    <source>
        <dbReference type="PIRSR" id="PIRSR617939-2"/>
    </source>
</evidence>
<evidence type="ECO:0000313" key="7">
    <source>
        <dbReference type="EMBL" id="GAM41113.1"/>
    </source>
</evidence>
<dbReference type="InterPro" id="IPR009288">
    <property type="entry name" value="AIG2-like_dom"/>
</dbReference>
<dbReference type="PANTHER" id="PTHR12935">
    <property type="entry name" value="GAMMA-GLUTAMYLCYCLOTRANSFERASE"/>
    <property type="match status" value="1"/>
</dbReference>
<evidence type="ECO:0000256" key="2">
    <source>
        <dbReference type="ARBA" id="ARBA00023239"/>
    </source>
</evidence>
<feature type="compositionally biased region" description="Low complexity" evidence="5">
    <location>
        <begin position="341"/>
        <end position="358"/>
    </location>
</feature>
<sequence>MSSEKFQRQYYFAFGSNMHLTQMAERCPGSTFIGKATLRGYRWQINQRHVANIVKVAEDFSGIPAEQVDVVEGLVFSITDKDRRILDRKEGIKLGVYERVELNVLLERHPHFADNKTAYVRDRLHDQSDAIDRPASYEETHVESQQKDHPMPDGTGIGESVGYAQSKSSVLPKKPPPSVEDPPAANIENIGAITYLSTKYTDNGLIRLEYVQRMENAISDAVKLGMSRDFVEKCLEPYVHGEVYQPEENVEEKPSSSDAAITQAALEERNRKADEERSKKAKSRSAGQLPDQAQRAPQTKKKMHGRNLKKKPLQGKVRQSYPQTGEGGEASGKEEDKGSTGFWSSVSSMFGSGQSQGSAKTPQDR</sequence>
<evidence type="ECO:0000259" key="6">
    <source>
        <dbReference type="Pfam" id="PF06094"/>
    </source>
</evidence>
<dbReference type="PANTHER" id="PTHR12935:SF0">
    <property type="entry name" value="GAMMA-GLUTAMYLCYCLOTRANSFERASE"/>
    <property type="match status" value="1"/>
</dbReference>
<keyword evidence="2" id="KW-0456">Lyase</keyword>
<feature type="compositionally biased region" description="Basic and acidic residues" evidence="5">
    <location>
        <begin position="267"/>
        <end position="278"/>
    </location>
</feature>
<dbReference type="Gene3D" id="3.10.490.10">
    <property type="entry name" value="Gamma-glutamyl cyclotransferase-like"/>
    <property type="match status" value="1"/>
</dbReference>
<dbReference type="Proteomes" id="UP000053095">
    <property type="component" value="Unassembled WGS sequence"/>
</dbReference>
<dbReference type="SUPFAM" id="SSF110857">
    <property type="entry name" value="Gamma-glutamyl cyclotransferase-like"/>
    <property type="match status" value="1"/>
</dbReference>
<feature type="active site" description="Proton acceptor" evidence="3">
    <location>
        <position position="90"/>
    </location>
</feature>
<dbReference type="EMBL" id="DF933837">
    <property type="protein sequence ID" value="GAM41113.1"/>
    <property type="molecule type" value="Genomic_DNA"/>
</dbReference>
<feature type="region of interest" description="Disordered" evidence="5">
    <location>
        <begin position="129"/>
        <end position="185"/>
    </location>
</feature>
<dbReference type="GO" id="GO:0003839">
    <property type="term" value="F:gamma-glutamylcyclotransferase activity"/>
    <property type="evidence" value="ECO:0007669"/>
    <property type="project" value="UniProtKB-EC"/>
</dbReference>
<evidence type="ECO:0000256" key="5">
    <source>
        <dbReference type="SAM" id="MobiDB-lite"/>
    </source>
</evidence>
<dbReference type="InterPro" id="IPR036568">
    <property type="entry name" value="GGCT-like_sf"/>
</dbReference>
<feature type="compositionally biased region" description="Basic and acidic residues" evidence="5">
    <location>
        <begin position="129"/>
        <end position="151"/>
    </location>
</feature>
<feature type="binding site" evidence="4">
    <location>
        <begin position="11"/>
        <end position="16"/>
    </location>
    <ligand>
        <name>substrate</name>
    </ligand>
</feature>
<protein>
    <recommendedName>
        <fullName evidence="1">gamma-glutamylcyclotransferase</fullName>
        <ecNumber evidence="1">4.3.2.9</ecNumber>
    </recommendedName>
</protein>
<name>A0A6V8HND2_TALPI</name>
<proteinExistence type="predicted"/>
<dbReference type="AlphaFoldDB" id="A0A6V8HND2"/>
<dbReference type="Pfam" id="PF06094">
    <property type="entry name" value="GGACT"/>
    <property type="match status" value="1"/>
</dbReference>
<feature type="region of interest" description="Disordered" evidence="5">
    <location>
        <begin position="267"/>
        <end position="365"/>
    </location>
</feature>
<organism evidence="7 8">
    <name type="scientific">Talaromyces pinophilus</name>
    <name type="common">Penicillium pinophilum</name>
    <dbReference type="NCBI Taxonomy" id="128442"/>
    <lineage>
        <taxon>Eukaryota</taxon>
        <taxon>Fungi</taxon>
        <taxon>Dikarya</taxon>
        <taxon>Ascomycota</taxon>
        <taxon>Pezizomycotina</taxon>
        <taxon>Eurotiomycetes</taxon>
        <taxon>Eurotiomycetidae</taxon>
        <taxon>Eurotiales</taxon>
        <taxon>Trichocomaceae</taxon>
        <taxon>Talaromyces</taxon>
        <taxon>Talaromyces sect. Talaromyces</taxon>
    </lineage>
</organism>
<dbReference type="InterPro" id="IPR017939">
    <property type="entry name" value="G-Glutamylcylcotransferase"/>
</dbReference>
<dbReference type="CDD" id="cd06661">
    <property type="entry name" value="GGCT_like"/>
    <property type="match status" value="1"/>
</dbReference>